<dbReference type="PANTHER" id="PTHR43414:SF1">
    <property type="entry name" value="PEPTIDE PERMEASE"/>
    <property type="match status" value="1"/>
</dbReference>
<feature type="transmembrane region" description="Helical" evidence="7">
    <location>
        <begin position="282"/>
        <end position="299"/>
    </location>
</feature>
<feature type="transmembrane region" description="Helical" evidence="7">
    <location>
        <begin position="250"/>
        <end position="270"/>
    </location>
</feature>
<dbReference type="SUPFAM" id="SSF103473">
    <property type="entry name" value="MFS general substrate transporter"/>
    <property type="match status" value="1"/>
</dbReference>
<keyword evidence="6 7" id="KW-0472">Membrane</keyword>
<feature type="transmembrane region" description="Helical" evidence="7">
    <location>
        <begin position="211"/>
        <end position="230"/>
    </location>
</feature>
<feature type="transmembrane region" description="Helical" evidence="7">
    <location>
        <begin position="141"/>
        <end position="165"/>
    </location>
</feature>
<evidence type="ECO:0000256" key="5">
    <source>
        <dbReference type="ARBA" id="ARBA00022989"/>
    </source>
</evidence>
<gene>
    <name evidence="9" type="ORF">SAMN05660971_02533</name>
</gene>
<dbReference type="InterPro" id="IPR036259">
    <property type="entry name" value="MFS_trans_sf"/>
</dbReference>
<keyword evidence="2" id="KW-0813">Transport</keyword>
<feature type="transmembrane region" description="Helical" evidence="7">
    <location>
        <begin position="83"/>
        <end position="101"/>
    </location>
</feature>
<feature type="transmembrane region" description="Helical" evidence="7">
    <location>
        <begin position="305"/>
        <end position="328"/>
    </location>
</feature>
<dbReference type="Proteomes" id="UP000184123">
    <property type="component" value="Unassembled WGS sequence"/>
</dbReference>
<dbReference type="AlphaFoldDB" id="A0A1M7H8W3"/>
<feature type="transmembrane region" description="Helical" evidence="7">
    <location>
        <begin position="49"/>
        <end position="71"/>
    </location>
</feature>
<protein>
    <submittedName>
        <fullName evidence="9">Predicted arabinose efflux permease, MFS family</fullName>
    </submittedName>
</protein>
<dbReference type="InterPro" id="IPR011701">
    <property type="entry name" value="MFS"/>
</dbReference>
<sequence length="399" mass="42047">MPGQIAAWKVNLWVTGSGSFINMIAMTIMLPFLPHYLGSLGDYSEGETWLWSSLVYASTFITAALFAPLWGRLSDRYGCKVNLVRASVGMLICMTLMGLATSAWQMVILRLLAGIAGGYTSGATILMAKEAPESRSGQAQGVLFACILGGSLAGPVLGGFISAHVGMREAFFISGGMILFNVLATVFLVSEDHVPPRSRGELQPIVVPFDFRIWTLLIATMGLLVANLSIEPIIYSVVESLSHHPFETTSAAGIVLSATALGSLLSSLMLGSLADRYGAMRVAVYGFGIGALLIIPQALVTDVYVLTLLRFAMGLALGGVLPCLKSALKHAYTDAGSLGRVMGLSTSFQYIGQVAGPMMGGIVAAAWGTNHVFHVTAAVALICAVLLSCGMRRSVVSTI</sequence>
<dbReference type="PROSITE" id="PS50850">
    <property type="entry name" value="MFS"/>
    <property type="match status" value="1"/>
</dbReference>
<dbReference type="InterPro" id="IPR001958">
    <property type="entry name" value="Tet-R_TetA/multi-R_MdtG-like"/>
</dbReference>
<keyword evidence="3" id="KW-1003">Cell membrane</keyword>
<feature type="domain" description="Major facilitator superfamily (MFS) profile" evidence="8">
    <location>
        <begin position="11"/>
        <end position="395"/>
    </location>
</feature>
<dbReference type="Pfam" id="PF07690">
    <property type="entry name" value="MFS_1"/>
    <property type="match status" value="2"/>
</dbReference>
<dbReference type="PRINTS" id="PR01035">
    <property type="entry name" value="TCRTETA"/>
</dbReference>
<comment type="subcellular location">
    <subcellularLocation>
        <location evidence="1">Cell membrane</location>
        <topology evidence="1">Multi-pass membrane protein</topology>
    </subcellularLocation>
</comment>
<evidence type="ECO:0000259" key="8">
    <source>
        <dbReference type="PROSITE" id="PS50850"/>
    </source>
</evidence>
<dbReference type="InterPro" id="IPR020846">
    <property type="entry name" value="MFS_dom"/>
</dbReference>
<proteinExistence type="predicted"/>
<dbReference type="GO" id="GO:0022857">
    <property type="term" value="F:transmembrane transporter activity"/>
    <property type="evidence" value="ECO:0007669"/>
    <property type="project" value="InterPro"/>
</dbReference>
<organism evidence="9 10">
    <name type="scientific">Halomonas cupida</name>
    <dbReference type="NCBI Taxonomy" id="44933"/>
    <lineage>
        <taxon>Bacteria</taxon>
        <taxon>Pseudomonadati</taxon>
        <taxon>Pseudomonadota</taxon>
        <taxon>Gammaproteobacteria</taxon>
        <taxon>Oceanospirillales</taxon>
        <taxon>Halomonadaceae</taxon>
        <taxon>Halomonas</taxon>
    </lineage>
</organism>
<evidence type="ECO:0000313" key="9">
    <source>
        <dbReference type="EMBL" id="SHM24920.1"/>
    </source>
</evidence>
<accession>A0A1M7H8W3</accession>
<reference evidence="9 10" key="1">
    <citation type="submission" date="2016-11" db="EMBL/GenBank/DDBJ databases">
        <authorList>
            <person name="Jaros S."/>
            <person name="Januszkiewicz K."/>
            <person name="Wedrychowicz H."/>
        </authorList>
    </citation>
    <scope>NUCLEOTIDE SEQUENCE [LARGE SCALE GENOMIC DNA]</scope>
    <source>
        <strain evidence="9 10">DSM 4740</strain>
    </source>
</reference>
<dbReference type="GO" id="GO:0005886">
    <property type="term" value="C:plasma membrane"/>
    <property type="evidence" value="ECO:0007669"/>
    <property type="project" value="UniProtKB-SubCell"/>
</dbReference>
<dbReference type="STRING" id="44933.SAMN05660971_02533"/>
<evidence type="ECO:0000256" key="7">
    <source>
        <dbReference type="SAM" id="Phobius"/>
    </source>
</evidence>
<dbReference type="EMBL" id="FRCA01000006">
    <property type="protein sequence ID" value="SHM24920.1"/>
    <property type="molecule type" value="Genomic_DNA"/>
</dbReference>
<evidence type="ECO:0000256" key="4">
    <source>
        <dbReference type="ARBA" id="ARBA00022692"/>
    </source>
</evidence>
<dbReference type="Gene3D" id="1.20.1250.20">
    <property type="entry name" value="MFS general substrate transporter like domains"/>
    <property type="match status" value="2"/>
</dbReference>
<evidence type="ECO:0000256" key="3">
    <source>
        <dbReference type="ARBA" id="ARBA00022475"/>
    </source>
</evidence>
<evidence type="ECO:0000313" key="10">
    <source>
        <dbReference type="Proteomes" id="UP000184123"/>
    </source>
</evidence>
<feature type="transmembrane region" description="Helical" evidence="7">
    <location>
        <begin position="373"/>
        <end position="391"/>
    </location>
</feature>
<name>A0A1M7H8W3_9GAMM</name>
<feature type="transmembrane region" description="Helical" evidence="7">
    <location>
        <begin position="171"/>
        <end position="190"/>
    </location>
</feature>
<dbReference type="PANTHER" id="PTHR43414">
    <property type="entry name" value="MULTIDRUG RESISTANCE PROTEIN MDTG"/>
    <property type="match status" value="1"/>
</dbReference>
<feature type="transmembrane region" description="Helical" evidence="7">
    <location>
        <begin position="107"/>
        <end position="129"/>
    </location>
</feature>
<feature type="transmembrane region" description="Helical" evidence="7">
    <location>
        <begin position="12"/>
        <end position="37"/>
    </location>
</feature>
<feature type="transmembrane region" description="Helical" evidence="7">
    <location>
        <begin position="348"/>
        <end position="367"/>
    </location>
</feature>
<evidence type="ECO:0000256" key="2">
    <source>
        <dbReference type="ARBA" id="ARBA00022448"/>
    </source>
</evidence>
<evidence type="ECO:0000256" key="6">
    <source>
        <dbReference type="ARBA" id="ARBA00023136"/>
    </source>
</evidence>
<keyword evidence="5 7" id="KW-1133">Transmembrane helix</keyword>
<keyword evidence="4 7" id="KW-0812">Transmembrane</keyword>
<evidence type="ECO:0000256" key="1">
    <source>
        <dbReference type="ARBA" id="ARBA00004651"/>
    </source>
</evidence>